<evidence type="ECO:0000313" key="2">
    <source>
        <dbReference type="EMBL" id="KKR42384.1"/>
    </source>
</evidence>
<organism evidence="2 3">
    <name type="scientific">Candidatus Daviesbacteria bacterium GW2011_GWC2_40_12</name>
    <dbReference type="NCBI Taxonomy" id="1618431"/>
    <lineage>
        <taxon>Bacteria</taxon>
        <taxon>Candidatus Daviesiibacteriota</taxon>
    </lineage>
</organism>
<protein>
    <submittedName>
        <fullName evidence="2">Uncharacterized protein</fullName>
    </submittedName>
</protein>
<reference evidence="2 3" key="1">
    <citation type="journal article" date="2015" name="Nature">
        <title>rRNA introns, odd ribosomes, and small enigmatic genomes across a large radiation of phyla.</title>
        <authorList>
            <person name="Brown C.T."/>
            <person name="Hug L.A."/>
            <person name="Thomas B.C."/>
            <person name="Sharon I."/>
            <person name="Castelle C.J."/>
            <person name="Singh A."/>
            <person name="Wilkins M.J."/>
            <person name="Williams K.H."/>
            <person name="Banfield J.F."/>
        </authorList>
    </citation>
    <scope>NUCLEOTIDE SEQUENCE [LARGE SCALE GENOMIC DNA]</scope>
</reference>
<sequence length="280" mass="30599">MILGMVKFFIGGFFVLFSSVLLSTPVLAGGQLVNLVADSNGYVSEDNYGRIMRVFLNSGPGGFPCKGAEITFKFVDPKDGDYINTGSGGPTFVMQDDPQPFYRNGVRIGSICGTYAKMSSKIFGERMVTVAVKNGDRVWPASDAPVIKVHFDGKYHGDNAYDNQNYRSSFENYGWYGDLSVLSSPSTTSMPAASVTPVRSAFPVATVVPVPVQPIISKPPVIKGIEPIKVVVDTSASAALQQKIEDLERKLEQSQQKQSLLESRINQLVSWIKSIFPFFK</sequence>
<dbReference type="AlphaFoldDB" id="A0A0G0QPM5"/>
<name>A0A0G0QPM5_9BACT</name>
<accession>A0A0G0QPM5</accession>
<dbReference type="Proteomes" id="UP000034881">
    <property type="component" value="Unassembled WGS sequence"/>
</dbReference>
<comment type="caution">
    <text evidence="2">The sequence shown here is derived from an EMBL/GenBank/DDBJ whole genome shotgun (WGS) entry which is preliminary data.</text>
</comment>
<feature type="coiled-coil region" evidence="1">
    <location>
        <begin position="237"/>
        <end position="264"/>
    </location>
</feature>
<evidence type="ECO:0000256" key="1">
    <source>
        <dbReference type="SAM" id="Coils"/>
    </source>
</evidence>
<evidence type="ECO:0000313" key="3">
    <source>
        <dbReference type="Proteomes" id="UP000034881"/>
    </source>
</evidence>
<proteinExistence type="predicted"/>
<gene>
    <name evidence="2" type="ORF">UT77_C0002G0037</name>
</gene>
<dbReference type="EMBL" id="LBYB01000002">
    <property type="protein sequence ID" value="KKR42384.1"/>
    <property type="molecule type" value="Genomic_DNA"/>
</dbReference>
<keyword evidence="1" id="KW-0175">Coiled coil</keyword>